<dbReference type="Proteomes" id="UP000216533">
    <property type="component" value="Unassembled WGS sequence"/>
</dbReference>
<keyword evidence="1" id="KW-0547">Nucleotide-binding</keyword>
<dbReference type="GO" id="GO:0005524">
    <property type="term" value="F:ATP binding"/>
    <property type="evidence" value="ECO:0007669"/>
    <property type="project" value="UniProtKB-KW"/>
</dbReference>
<gene>
    <name evidence="7" type="ORF">CGZ92_01985</name>
</gene>
<evidence type="ECO:0000256" key="2">
    <source>
        <dbReference type="ARBA" id="ARBA00022801"/>
    </source>
</evidence>
<dbReference type="Pfam" id="PF08148">
    <property type="entry name" value="DSHCT"/>
    <property type="match status" value="1"/>
</dbReference>
<protein>
    <submittedName>
        <fullName evidence="7">RNA helicase</fullName>
    </submittedName>
</protein>
<evidence type="ECO:0000256" key="5">
    <source>
        <dbReference type="SAM" id="MobiDB-lite"/>
    </source>
</evidence>
<dbReference type="Gene3D" id="3.40.50.300">
    <property type="entry name" value="P-loop containing nucleotide triphosphate hydrolases"/>
    <property type="match status" value="1"/>
</dbReference>
<name>A0A255EEW2_9ACTN</name>
<sequence length="724" mass="79758">MVGSKLHDLFDGEAPTARVLPDKEPPRVNPDLVNIAKQEARGQRDDARRPRGRSGKGKPGGRGAFGGAAHPRHRGKGRPQIRRDQMVETLQRAHLLPGIVFIFSRAGCDQAVGQVVASGIELTNAAERAEIDEVIDRHTGALAQADRTALGWGHFAEALRRGIAAHHAGLLPAFKACVEECFVRGLCKVVFATETLALGINMPARSVVIERLVKYNGETHADITPGEYTQLTGRAGRRGIDVEGHAVVLWQPGMDPRAVAGLAARRTYPLNSSFAPTYNMAVNLIGRLGRDRARTLLEQSFAQFQADRSVVGGARRVRRQQEAAARAWQGISCDRGDFQAYARLRAEISERESAAAQERKAKRRDRSVEAVVALTAGDIITIPAGKWSGLGVVVRPGSGKDREGPRPWVLTEHRQIKRLGMHDFPQPPHVVGKLRVPKQFDHREARDRRSLMAAFDAKLASDEIALPDIGANETGGVPTDIEALRRELREHPCHDCPDREDHARLAEPALRLERDARRTEARVGRRSNTIAQRFDRICGVLLALGYLADDSAELVVTDEGQHLARIYSELDLLTAECLRMGIWDGLSAPQLAACLSTLLYESRRADDHTRPQMPDARTDEVVRLQQQLLRQVRLLERDHKLESGKELDLGFAEVAFAWAAGRPLSTVLGMSGLTAGDFVRWIRQLIDFTGQVANATPDPALRRRCHELVDAIRRGVVAAEGSTE</sequence>
<organism evidence="7 8">
    <name type="scientific">Parenemella sanctibonifatiensis</name>
    <dbReference type="NCBI Taxonomy" id="2016505"/>
    <lineage>
        <taxon>Bacteria</taxon>
        <taxon>Bacillati</taxon>
        <taxon>Actinomycetota</taxon>
        <taxon>Actinomycetes</taxon>
        <taxon>Propionibacteriales</taxon>
        <taxon>Propionibacteriaceae</taxon>
        <taxon>Parenemella</taxon>
    </lineage>
</organism>
<dbReference type="InterPro" id="IPR050699">
    <property type="entry name" value="RNA-DNA_Helicase"/>
</dbReference>
<evidence type="ECO:0000256" key="4">
    <source>
        <dbReference type="ARBA" id="ARBA00022840"/>
    </source>
</evidence>
<dbReference type="GO" id="GO:0070478">
    <property type="term" value="P:nuclear-transcribed mRNA catabolic process, 3'-5' exonucleolytic nonsense-mediated decay"/>
    <property type="evidence" value="ECO:0007669"/>
    <property type="project" value="TreeGrafter"/>
</dbReference>
<dbReference type="Pfam" id="PF00271">
    <property type="entry name" value="Helicase_C"/>
    <property type="match status" value="1"/>
</dbReference>
<dbReference type="GO" id="GO:0004386">
    <property type="term" value="F:helicase activity"/>
    <property type="evidence" value="ECO:0007669"/>
    <property type="project" value="UniProtKB-KW"/>
</dbReference>
<dbReference type="SUPFAM" id="SSF52540">
    <property type="entry name" value="P-loop containing nucleoside triphosphate hydrolases"/>
    <property type="match status" value="1"/>
</dbReference>
<accession>A0A255EEW2</accession>
<dbReference type="GO" id="GO:0055087">
    <property type="term" value="C:Ski complex"/>
    <property type="evidence" value="ECO:0007669"/>
    <property type="project" value="TreeGrafter"/>
</dbReference>
<dbReference type="EMBL" id="NMVI01000007">
    <property type="protein sequence ID" value="OYN90088.1"/>
    <property type="molecule type" value="Genomic_DNA"/>
</dbReference>
<keyword evidence="3 7" id="KW-0347">Helicase</keyword>
<evidence type="ECO:0000313" key="7">
    <source>
        <dbReference type="EMBL" id="OYN90088.1"/>
    </source>
</evidence>
<evidence type="ECO:0000313" key="8">
    <source>
        <dbReference type="Proteomes" id="UP000216533"/>
    </source>
</evidence>
<keyword evidence="4" id="KW-0067">ATP-binding</keyword>
<feature type="compositionally biased region" description="Basic and acidic residues" evidence="5">
    <location>
        <begin position="38"/>
        <end position="49"/>
    </location>
</feature>
<dbReference type="InterPro" id="IPR027417">
    <property type="entry name" value="P-loop_NTPase"/>
</dbReference>
<feature type="compositionally biased region" description="Basic residues" evidence="5">
    <location>
        <begin position="70"/>
        <end position="79"/>
    </location>
</feature>
<dbReference type="SMART" id="SM01142">
    <property type="entry name" value="DSHCT"/>
    <property type="match status" value="1"/>
</dbReference>
<dbReference type="InterPro" id="IPR058621">
    <property type="entry name" value="SH3_HelY"/>
</dbReference>
<keyword evidence="2" id="KW-0378">Hydrolase</keyword>
<comment type="caution">
    <text evidence="7">The sequence shown here is derived from an EMBL/GenBank/DDBJ whole genome shotgun (WGS) entry which is preliminary data.</text>
</comment>
<evidence type="ECO:0000256" key="3">
    <source>
        <dbReference type="ARBA" id="ARBA00022806"/>
    </source>
</evidence>
<evidence type="ECO:0000256" key="1">
    <source>
        <dbReference type="ARBA" id="ARBA00022741"/>
    </source>
</evidence>
<feature type="compositionally biased region" description="Gly residues" evidence="5">
    <location>
        <begin position="57"/>
        <end position="66"/>
    </location>
</feature>
<reference evidence="7 8" key="1">
    <citation type="submission" date="2017-07" db="EMBL/GenBank/DDBJ databases">
        <title>Draft whole genome sequences of clinical Proprionibacteriaceae strains.</title>
        <authorList>
            <person name="Bernier A.-M."/>
            <person name="Bernard K."/>
            <person name="Domingo M.-C."/>
        </authorList>
    </citation>
    <scope>NUCLEOTIDE SEQUENCE [LARGE SCALE GENOMIC DNA]</scope>
    <source>
        <strain evidence="7 8">NML 160184</strain>
    </source>
</reference>
<proteinExistence type="predicted"/>
<feature type="domain" description="Helicase C-terminal" evidence="6">
    <location>
        <begin position="130"/>
        <end position="286"/>
    </location>
</feature>
<evidence type="ECO:0000259" key="6">
    <source>
        <dbReference type="PROSITE" id="PS51194"/>
    </source>
</evidence>
<feature type="compositionally biased region" description="Basic and acidic residues" evidence="5">
    <location>
        <begin position="1"/>
        <end position="10"/>
    </location>
</feature>
<dbReference type="PANTHER" id="PTHR12131:SF1">
    <property type="entry name" value="ATP-DEPENDENT RNA HELICASE SUPV3L1, MITOCHONDRIAL-RELATED"/>
    <property type="match status" value="1"/>
</dbReference>
<dbReference type="AlphaFoldDB" id="A0A255EEW2"/>
<dbReference type="GO" id="GO:0016787">
    <property type="term" value="F:hydrolase activity"/>
    <property type="evidence" value="ECO:0007669"/>
    <property type="project" value="UniProtKB-KW"/>
</dbReference>
<dbReference type="Pfam" id="PF26090">
    <property type="entry name" value="SH3_HelY"/>
    <property type="match status" value="1"/>
</dbReference>
<dbReference type="CDD" id="cd18795">
    <property type="entry name" value="SF2_C_Ski2"/>
    <property type="match status" value="1"/>
</dbReference>
<feature type="region of interest" description="Disordered" evidence="5">
    <location>
        <begin position="1"/>
        <end position="79"/>
    </location>
</feature>
<dbReference type="PANTHER" id="PTHR12131">
    <property type="entry name" value="ATP-DEPENDENT RNA AND DNA HELICASE"/>
    <property type="match status" value="1"/>
</dbReference>
<dbReference type="Gene3D" id="1.10.3380.30">
    <property type="match status" value="1"/>
</dbReference>
<dbReference type="InterPro" id="IPR012961">
    <property type="entry name" value="Ski2/MTR4_C"/>
</dbReference>
<dbReference type="SMART" id="SM00490">
    <property type="entry name" value="HELICc"/>
    <property type="match status" value="1"/>
</dbReference>
<dbReference type="InterPro" id="IPR001650">
    <property type="entry name" value="Helicase_C-like"/>
</dbReference>
<dbReference type="PROSITE" id="PS51194">
    <property type="entry name" value="HELICASE_CTER"/>
    <property type="match status" value="1"/>
</dbReference>